<dbReference type="KEGG" id="dmm:dnm_052450"/>
<name>A0A975BPG3_9BACT</name>
<accession>A0A975BPG3</accession>
<dbReference type="AlphaFoldDB" id="A0A975BPG3"/>
<proteinExistence type="predicted"/>
<sequence length="43" mass="5000">MVFPSIGIAILRNAALRRSLLRNFTTEKKFLSYADSFLQKERP</sequence>
<dbReference type="Proteomes" id="UP000663722">
    <property type="component" value="Chromosome"/>
</dbReference>
<evidence type="ECO:0000313" key="1">
    <source>
        <dbReference type="EMBL" id="QTA89195.1"/>
    </source>
</evidence>
<organism evidence="1 2">
    <name type="scientific">Desulfonema magnum</name>
    <dbReference type="NCBI Taxonomy" id="45655"/>
    <lineage>
        <taxon>Bacteria</taxon>
        <taxon>Pseudomonadati</taxon>
        <taxon>Thermodesulfobacteriota</taxon>
        <taxon>Desulfobacteria</taxon>
        <taxon>Desulfobacterales</taxon>
        <taxon>Desulfococcaceae</taxon>
        <taxon>Desulfonema</taxon>
    </lineage>
</organism>
<dbReference type="EMBL" id="CP061800">
    <property type="protein sequence ID" value="QTA89195.1"/>
    <property type="molecule type" value="Genomic_DNA"/>
</dbReference>
<gene>
    <name evidence="1" type="ORF">dnm_052450</name>
</gene>
<reference evidence="1" key="1">
    <citation type="journal article" date="2021" name="Microb. Physiol.">
        <title>Proteogenomic Insights into the Physiology of Marine, Sulfate-Reducing, Filamentous Desulfonema limicola and Desulfonema magnum.</title>
        <authorList>
            <person name="Schnaars V."/>
            <person name="Wohlbrand L."/>
            <person name="Scheve S."/>
            <person name="Hinrichs C."/>
            <person name="Reinhardt R."/>
            <person name="Rabus R."/>
        </authorList>
    </citation>
    <scope>NUCLEOTIDE SEQUENCE</scope>
    <source>
        <strain evidence="1">4be13</strain>
    </source>
</reference>
<protein>
    <submittedName>
        <fullName evidence="1">Uncharacterized protein</fullName>
    </submittedName>
</protein>
<keyword evidence="2" id="KW-1185">Reference proteome</keyword>
<evidence type="ECO:0000313" key="2">
    <source>
        <dbReference type="Proteomes" id="UP000663722"/>
    </source>
</evidence>